<dbReference type="InterPro" id="IPR024025">
    <property type="entry name" value="SCIFF_rSAM_maturase"/>
</dbReference>
<dbReference type="SFLD" id="SFLDG01386">
    <property type="entry name" value="main_SPASM_domain-containing"/>
    <property type="match status" value="1"/>
</dbReference>
<keyword evidence="2" id="KW-0004">4Fe-4S</keyword>
<evidence type="ECO:0000313" key="8">
    <source>
        <dbReference type="EMBL" id="CQR72335.1"/>
    </source>
</evidence>
<dbReference type="Pfam" id="PF13186">
    <property type="entry name" value="SPASM"/>
    <property type="match status" value="1"/>
</dbReference>
<dbReference type="GO" id="GO:0046872">
    <property type="term" value="F:metal ion binding"/>
    <property type="evidence" value="ECO:0007669"/>
    <property type="project" value="UniProtKB-KW"/>
</dbReference>
<dbReference type="Gene3D" id="3.20.20.70">
    <property type="entry name" value="Aldolase class I"/>
    <property type="match status" value="1"/>
</dbReference>
<keyword evidence="6" id="KW-0411">Iron-sulfur</keyword>
<dbReference type="CDD" id="cd21124">
    <property type="entry name" value="SPASM_CteB-like"/>
    <property type="match status" value="1"/>
</dbReference>
<organism evidence="8 9">
    <name type="scientific">Sporomusa ovata</name>
    <dbReference type="NCBI Taxonomy" id="2378"/>
    <lineage>
        <taxon>Bacteria</taxon>
        <taxon>Bacillati</taxon>
        <taxon>Bacillota</taxon>
        <taxon>Negativicutes</taxon>
        <taxon>Selenomonadales</taxon>
        <taxon>Sporomusaceae</taxon>
        <taxon>Sporomusa</taxon>
    </lineage>
</organism>
<dbReference type="InterPro" id="IPR013785">
    <property type="entry name" value="Aldolase_TIM"/>
</dbReference>
<dbReference type="NCBIfam" id="TIGR04085">
    <property type="entry name" value="rSAM_more_4Fe4S"/>
    <property type="match status" value="1"/>
</dbReference>
<evidence type="ECO:0000256" key="1">
    <source>
        <dbReference type="ARBA" id="ARBA00001966"/>
    </source>
</evidence>
<dbReference type="Pfam" id="PF04055">
    <property type="entry name" value="Radical_SAM"/>
    <property type="match status" value="1"/>
</dbReference>
<evidence type="ECO:0000256" key="3">
    <source>
        <dbReference type="ARBA" id="ARBA00022691"/>
    </source>
</evidence>
<dbReference type="AlphaFoldDB" id="A0A0U1KYI3"/>
<protein>
    <submittedName>
        <fullName evidence="8">SCIFF radical SAM maturase</fullName>
    </submittedName>
</protein>
<feature type="domain" description="Radical SAM core" evidence="7">
    <location>
        <begin position="90"/>
        <end position="318"/>
    </location>
</feature>
<dbReference type="InterPro" id="IPR007197">
    <property type="entry name" value="rSAM"/>
</dbReference>
<dbReference type="NCBIfam" id="TIGR03974">
    <property type="entry name" value="rSAM_six_Cys"/>
    <property type="match status" value="1"/>
</dbReference>
<dbReference type="SUPFAM" id="SSF102114">
    <property type="entry name" value="Radical SAM enzymes"/>
    <property type="match status" value="1"/>
</dbReference>
<comment type="cofactor">
    <cofactor evidence="1">
        <name>[4Fe-4S] cluster</name>
        <dbReference type="ChEBI" id="CHEBI:49883"/>
    </cofactor>
</comment>
<sequence>MVHTYSLNGYNIAVDGNSGAIHLLDGVTFELLKGEEKMPSLTSVQEKLKDKYDVSEISEAYNEIEDLHKNGMLFSSASNLEAAVGAKSVTYSLKALCLNVAHDCNLRCEYCFASEGDYNSGRKLMSTDIALKAVDYLVAGSQGRRNIEIDFFGGEPLMNFDVVRDVVAYGRQLEKTMDKHFYFTITTNGTLLDKEKIDYINDTMDNVVISIDGRREVHDAVRHDRAGHGSHDKIIPLARNLVSGRNGKSYFVRGTFTAKNKDFSKDVMYLFDQGFKEISVEPVVGFGRNLHFKESDVSDVLREYENLSLQYIKRLSEDQQLSFYHFNINIYNGPCLYKRVTACGAGYEYLAVSPDGCLYPCHQFVGQDEFVLGNVVTGINNNEMYKMFKKNNILTKEACRDCWAKLFCSGGCHANAYFSNGSISEPNHIACTFQKKRIECAIMIQLIKADKGI</sequence>
<dbReference type="CDD" id="cd01335">
    <property type="entry name" value="Radical_SAM"/>
    <property type="match status" value="1"/>
</dbReference>
<dbReference type="EMBL" id="CTRP01000010">
    <property type="protein sequence ID" value="CQR72335.1"/>
    <property type="molecule type" value="Genomic_DNA"/>
</dbReference>
<dbReference type="InterPro" id="IPR023885">
    <property type="entry name" value="4Fe4S-binding_SPASM_dom"/>
</dbReference>
<dbReference type="RefSeq" id="WP_021167051.1">
    <property type="nucleotide sequence ID" value="NZ_CTRP01000010.1"/>
</dbReference>
<dbReference type="InterPro" id="IPR058240">
    <property type="entry name" value="rSAM_sf"/>
</dbReference>
<dbReference type="SFLD" id="SFLDG01384">
    <property type="entry name" value="thioether_bond_formation_requi"/>
    <property type="match status" value="1"/>
</dbReference>
<dbReference type="PROSITE" id="PS01305">
    <property type="entry name" value="MOAA_NIFB_PQQE"/>
    <property type="match status" value="1"/>
</dbReference>
<dbReference type="InterPro" id="IPR023867">
    <property type="entry name" value="Sulphatase_maturase_rSAM"/>
</dbReference>
<dbReference type="PANTHER" id="PTHR43273">
    <property type="entry name" value="ANAEROBIC SULFATASE-MATURATING ENZYME HOMOLOG ASLB-RELATED"/>
    <property type="match status" value="1"/>
</dbReference>
<evidence type="ECO:0000313" key="9">
    <source>
        <dbReference type="Proteomes" id="UP000049855"/>
    </source>
</evidence>
<evidence type="ECO:0000256" key="5">
    <source>
        <dbReference type="ARBA" id="ARBA00023004"/>
    </source>
</evidence>
<dbReference type="InterPro" id="IPR047602">
    <property type="entry name" value="SPASM_CteB-like"/>
</dbReference>
<keyword evidence="9" id="KW-1185">Reference proteome</keyword>
<keyword evidence="5" id="KW-0408">Iron</keyword>
<dbReference type="SFLD" id="SFLDS00029">
    <property type="entry name" value="Radical_SAM"/>
    <property type="match status" value="1"/>
</dbReference>
<evidence type="ECO:0000256" key="2">
    <source>
        <dbReference type="ARBA" id="ARBA00022485"/>
    </source>
</evidence>
<evidence type="ECO:0000256" key="6">
    <source>
        <dbReference type="ARBA" id="ARBA00023014"/>
    </source>
</evidence>
<name>A0A0U1KYI3_9FIRM</name>
<keyword evidence="4" id="KW-0479">Metal-binding</keyword>
<keyword evidence="3" id="KW-0949">S-adenosyl-L-methionine</keyword>
<reference evidence="9" key="1">
    <citation type="submission" date="2015-03" db="EMBL/GenBank/DDBJ databases">
        <authorList>
            <person name="Nijsse Bart"/>
        </authorList>
    </citation>
    <scope>NUCLEOTIDE SEQUENCE [LARGE SCALE GENOMIC DNA]</scope>
</reference>
<evidence type="ECO:0000259" key="7">
    <source>
        <dbReference type="PROSITE" id="PS51918"/>
    </source>
</evidence>
<dbReference type="GO" id="GO:0051539">
    <property type="term" value="F:4 iron, 4 sulfur cluster binding"/>
    <property type="evidence" value="ECO:0007669"/>
    <property type="project" value="UniProtKB-KW"/>
</dbReference>
<gene>
    <name evidence="8" type="ORF">SpAn4DRAFT_2795</name>
</gene>
<dbReference type="SFLD" id="SFLDG01067">
    <property type="entry name" value="SPASM/twitch_domain_containing"/>
    <property type="match status" value="1"/>
</dbReference>
<dbReference type="GO" id="GO:0016491">
    <property type="term" value="F:oxidoreductase activity"/>
    <property type="evidence" value="ECO:0007669"/>
    <property type="project" value="InterPro"/>
</dbReference>
<dbReference type="PROSITE" id="PS51918">
    <property type="entry name" value="RADICAL_SAM"/>
    <property type="match status" value="1"/>
</dbReference>
<dbReference type="Proteomes" id="UP000049855">
    <property type="component" value="Unassembled WGS sequence"/>
</dbReference>
<dbReference type="InterPro" id="IPR000385">
    <property type="entry name" value="MoaA_NifB_PqqE_Fe-S-bd_CS"/>
</dbReference>
<evidence type="ECO:0000256" key="4">
    <source>
        <dbReference type="ARBA" id="ARBA00022723"/>
    </source>
</evidence>
<accession>A0A0U1KYI3</accession>
<proteinExistence type="predicted"/>
<dbReference type="PANTHER" id="PTHR43273:SF8">
    <property type="entry name" value="RADICAL SAM DOMAIN PROTEIN"/>
    <property type="match status" value="1"/>
</dbReference>